<dbReference type="InterPro" id="IPR001509">
    <property type="entry name" value="Epimerase_deHydtase"/>
</dbReference>
<dbReference type="Gene3D" id="3.40.50.720">
    <property type="entry name" value="NAD(P)-binding Rossmann-like Domain"/>
    <property type="match status" value="1"/>
</dbReference>
<dbReference type="Proteomes" id="UP000251211">
    <property type="component" value="Unassembled WGS sequence"/>
</dbReference>
<dbReference type="EMBL" id="UAUI01000011">
    <property type="protein sequence ID" value="SPZ39501.1"/>
    <property type="molecule type" value="Genomic_DNA"/>
</dbReference>
<sequence length="327" mass="35791">MKYLITGANGFVMSVFARHILEHEPDARICALDLNTPDDITLDYLGDTGRVEFHSVDVRDAGTMRAVLSEFAPEVVVHGATVTHVPRWEHDDPTRFIDINTMGTMNVLDAARRTASVRRTVLISSAAVYGNGYELAGTALPETSPPDPDEMYGISKLAGELIAHRMSTLYGMDIPILRFSRVFGPMERPTGTRATMSLPYHLARARTTNTSLRVTTRTLTATGDWISATDVATALYAICTHPSPCTDSFNIGSGHHSTVTDLVDLFKSAVTVDDSDGVDTDPNEATGKNGLLHIGRIAHATEWQPRPLADQIDEYVKWALAHSDHFD</sequence>
<accession>A0AB38FD16</accession>
<evidence type="ECO:0000259" key="2">
    <source>
        <dbReference type="Pfam" id="PF01370"/>
    </source>
</evidence>
<dbReference type="RefSeq" id="WP_112299929.1">
    <property type="nucleotide sequence ID" value="NZ_QTTP01000001.1"/>
</dbReference>
<comment type="caution">
    <text evidence="3">The sequence shown here is derived from an EMBL/GenBank/DDBJ whole genome shotgun (WGS) entry which is preliminary data.</text>
</comment>
<comment type="similarity">
    <text evidence="1">Belongs to the NAD(P)-dependent epimerase/dehydratase family.</text>
</comment>
<gene>
    <name evidence="3" type="primary">rffG</name>
    <name evidence="3" type="ORF">NCTC13229_02980</name>
</gene>
<dbReference type="GO" id="GO:0008460">
    <property type="term" value="F:dTDP-glucose 4,6-dehydratase activity"/>
    <property type="evidence" value="ECO:0007669"/>
    <property type="project" value="UniProtKB-EC"/>
</dbReference>
<evidence type="ECO:0000313" key="3">
    <source>
        <dbReference type="EMBL" id="SPZ39501.1"/>
    </source>
</evidence>
<dbReference type="EC" id="5.1.3.-" evidence="3"/>
<dbReference type="GO" id="GO:0016853">
    <property type="term" value="F:isomerase activity"/>
    <property type="evidence" value="ECO:0007669"/>
    <property type="project" value="UniProtKB-KW"/>
</dbReference>
<reference evidence="3 4" key="1">
    <citation type="submission" date="2018-06" db="EMBL/GenBank/DDBJ databases">
        <authorList>
            <consortium name="Pathogen Informatics"/>
            <person name="Doyle S."/>
        </authorList>
    </citation>
    <scope>NUCLEOTIDE SEQUENCE [LARGE SCALE GENOMIC DNA]</scope>
    <source>
        <strain evidence="3 4">NCTC13229</strain>
    </source>
</reference>
<evidence type="ECO:0000313" key="4">
    <source>
        <dbReference type="Proteomes" id="UP000251211"/>
    </source>
</evidence>
<evidence type="ECO:0000256" key="1">
    <source>
        <dbReference type="ARBA" id="ARBA00007637"/>
    </source>
</evidence>
<organism evidence="3 4">
    <name type="scientific">Rhodococcus wratislaviensis</name>
    <name type="common">Tsukamurella wratislaviensis</name>
    <dbReference type="NCBI Taxonomy" id="44752"/>
    <lineage>
        <taxon>Bacteria</taxon>
        <taxon>Bacillati</taxon>
        <taxon>Actinomycetota</taxon>
        <taxon>Actinomycetes</taxon>
        <taxon>Mycobacteriales</taxon>
        <taxon>Nocardiaceae</taxon>
        <taxon>Rhodococcus</taxon>
    </lineage>
</organism>
<dbReference type="InterPro" id="IPR036291">
    <property type="entry name" value="NAD(P)-bd_dom_sf"/>
</dbReference>
<name>A0AB38FD16_RHOWR</name>
<dbReference type="AlphaFoldDB" id="A0AB38FD16"/>
<keyword evidence="3" id="KW-0413">Isomerase</keyword>
<proteinExistence type="inferred from homology"/>
<protein>
    <submittedName>
        <fullName evidence="3">Nucleotide-sugar epimerase</fullName>
        <ecNumber evidence="3">4.2.1.46</ecNumber>
        <ecNumber evidence="3">5.1.3.-</ecNumber>
    </submittedName>
</protein>
<dbReference type="Pfam" id="PF01370">
    <property type="entry name" value="Epimerase"/>
    <property type="match status" value="1"/>
</dbReference>
<keyword evidence="3" id="KW-0456">Lyase</keyword>
<dbReference type="EC" id="4.2.1.46" evidence="3"/>
<dbReference type="PANTHER" id="PTHR43000">
    <property type="entry name" value="DTDP-D-GLUCOSE 4,6-DEHYDRATASE-RELATED"/>
    <property type="match status" value="1"/>
</dbReference>
<dbReference type="SUPFAM" id="SSF51735">
    <property type="entry name" value="NAD(P)-binding Rossmann-fold domains"/>
    <property type="match status" value="1"/>
</dbReference>
<feature type="domain" description="NAD-dependent epimerase/dehydratase" evidence="2">
    <location>
        <begin position="4"/>
        <end position="252"/>
    </location>
</feature>